<comment type="subcellular location">
    <subcellularLocation>
        <location evidence="1">Cell outer membrane</location>
    </subcellularLocation>
</comment>
<dbReference type="InterPro" id="IPR012944">
    <property type="entry name" value="SusD_RagB_dom"/>
</dbReference>
<gene>
    <name evidence="8" type="ORF">FAM09_22435</name>
</gene>
<dbReference type="EMBL" id="STFF01000007">
    <property type="protein sequence ID" value="THU34758.1"/>
    <property type="molecule type" value="Genomic_DNA"/>
</dbReference>
<evidence type="ECO:0000313" key="8">
    <source>
        <dbReference type="EMBL" id="THU34758.1"/>
    </source>
</evidence>
<reference evidence="8 9" key="1">
    <citation type="submission" date="2019-04" db="EMBL/GenBank/DDBJ databases">
        <title>Niastella caeni sp. nov., isolated from activated sludge.</title>
        <authorList>
            <person name="Sheng M."/>
        </authorList>
    </citation>
    <scope>NUCLEOTIDE SEQUENCE [LARGE SCALE GENOMIC DNA]</scope>
    <source>
        <strain evidence="8 9">HX-2-15</strain>
    </source>
</reference>
<protein>
    <submittedName>
        <fullName evidence="8">RagB/SusD family nutrient uptake outer membrane protein</fullName>
    </submittedName>
</protein>
<accession>A0A4S8HHS2</accession>
<dbReference type="InterPro" id="IPR011990">
    <property type="entry name" value="TPR-like_helical_dom_sf"/>
</dbReference>
<keyword evidence="5" id="KW-0998">Cell outer membrane</keyword>
<dbReference type="Pfam" id="PF07980">
    <property type="entry name" value="SusD_RagB"/>
    <property type="match status" value="1"/>
</dbReference>
<dbReference type="Proteomes" id="UP000306918">
    <property type="component" value="Unassembled WGS sequence"/>
</dbReference>
<dbReference type="AlphaFoldDB" id="A0A4S8HHS2"/>
<dbReference type="PROSITE" id="PS51257">
    <property type="entry name" value="PROKAR_LIPOPROTEIN"/>
    <property type="match status" value="1"/>
</dbReference>
<dbReference type="InterPro" id="IPR033985">
    <property type="entry name" value="SusD-like_N"/>
</dbReference>
<name>A0A4S8HHS2_9BACT</name>
<organism evidence="8 9">
    <name type="scientific">Niastella caeni</name>
    <dbReference type="NCBI Taxonomy" id="2569763"/>
    <lineage>
        <taxon>Bacteria</taxon>
        <taxon>Pseudomonadati</taxon>
        <taxon>Bacteroidota</taxon>
        <taxon>Chitinophagia</taxon>
        <taxon>Chitinophagales</taxon>
        <taxon>Chitinophagaceae</taxon>
        <taxon>Niastella</taxon>
    </lineage>
</organism>
<evidence type="ECO:0000256" key="3">
    <source>
        <dbReference type="ARBA" id="ARBA00022729"/>
    </source>
</evidence>
<comment type="caution">
    <text evidence="8">The sequence shown here is derived from an EMBL/GenBank/DDBJ whole genome shotgun (WGS) entry which is preliminary data.</text>
</comment>
<keyword evidence="4" id="KW-0472">Membrane</keyword>
<comment type="similarity">
    <text evidence="2">Belongs to the SusD family.</text>
</comment>
<proteinExistence type="inferred from homology"/>
<feature type="domain" description="SusD-like N-terminal" evidence="7">
    <location>
        <begin position="51"/>
        <end position="234"/>
    </location>
</feature>
<dbReference type="OrthoDB" id="625727at2"/>
<evidence type="ECO:0000259" key="7">
    <source>
        <dbReference type="Pfam" id="PF14322"/>
    </source>
</evidence>
<evidence type="ECO:0000256" key="4">
    <source>
        <dbReference type="ARBA" id="ARBA00023136"/>
    </source>
</evidence>
<dbReference type="Gene3D" id="1.25.40.390">
    <property type="match status" value="1"/>
</dbReference>
<sequence length="481" mass="53185">MHIHKRSIVLAGFSLVMGAGLLSCKKMVTVPLPVNSITSEEMFKTDAQAMTSMAGVYTQMVNGSLNFSNGYTTMLTGMSADELFYFGAADANMAGFAPNQLLETNSYTSAVWASSYKTIYNANSVIEGIAASESSSLSDSVRKQLTAEAKFIRAFCYFYLTNLFGDVPLVKTVDFNKTRYMSRTPVNEVYDQIIEDLTEAQELLSADYAISGAAKERILPTQWAATALLARVYLFKGEYANAAEQASAVIANTSLFSLEADPLNVFLIKSREAIWQMKQGTTDAGYKNSTPEGFNFLPNSTTGVVRYCLTPELLNTFETGDRRRTAWVSRTTTVASGYNYYPHKYKLGPSTFSNNPSTEYYMMLRLAEMYLIRAEAAANGAGGIAAAIADLNVIRNRANVPALPTTLAQAQVITAVARERQVELFAEWGHRWFDLKRTNKAHDVLSAMSSKQPWAGDYQLLYPIPPFEIQVNPRLVQNAEY</sequence>
<dbReference type="GO" id="GO:0009279">
    <property type="term" value="C:cell outer membrane"/>
    <property type="evidence" value="ECO:0007669"/>
    <property type="project" value="UniProtKB-SubCell"/>
</dbReference>
<keyword evidence="9" id="KW-1185">Reference proteome</keyword>
<evidence type="ECO:0000259" key="6">
    <source>
        <dbReference type="Pfam" id="PF07980"/>
    </source>
</evidence>
<feature type="domain" description="RagB/SusD" evidence="6">
    <location>
        <begin position="337"/>
        <end position="481"/>
    </location>
</feature>
<dbReference type="RefSeq" id="WP_136579402.1">
    <property type="nucleotide sequence ID" value="NZ_STFF01000007.1"/>
</dbReference>
<keyword evidence="3" id="KW-0732">Signal</keyword>
<evidence type="ECO:0000256" key="2">
    <source>
        <dbReference type="ARBA" id="ARBA00006275"/>
    </source>
</evidence>
<dbReference type="Pfam" id="PF14322">
    <property type="entry name" value="SusD-like_3"/>
    <property type="match status" value="1"/>
</dbReference>
<evidence type="ECO:0000313" key="9">
    <source>
        <dbReference type="Proteomes" id="UP000306918"/>
    </source>
</evidence>
<dbReference type="SUPFAM" id="SSF48452">
    <property type="entry name" value="TPR-like"/>
    <property type="match status" value="1"/>
</dbReference>
<dbReference type="CDD" id="cd08977">
    <property type="entry name" value="SusD"/>
    <property type="match status" value="1"/>
</dbReference>
<evidence type="ECO:0000256" key="1">
    <source>
        <dbReference type="ARBA" id="ARBA00004442"/>
    </source>
</evidence>
<evidence type="ECO:0000256" key="5">
    <source>
        <dbReference type="ARBA" id="ARBA00023237"/>
    </source>
</evidence>